<dbReference type="SUPFAM" id="SSF56219">
    <property type="entry name" value="DNase I-like"/>
    <property type="match status" value="1"/>
</dbReference>
<accession>A0A803PXQ6</accession>
<protein>
    <submittedName>
        <fullName evidence="3">Uncharacterized protein</fullName>
    </submittedName>
</protein>
<dbReference type="Gramene" id="evm.model.06.277">
    <property type="protein sequence ID" value="cds.evm.model.06.277"/>
    <property type="gene ID" value="evm.TU.06.277"/>
</dbReference>
<dbReference type="EnsemblPlants" id="evm.model.06.277">
    <property type="protein sequence ID" value="cds.evm.model.06.277"/>
    <property type="gene ID" value="evm.TU.06.277"/>
</dbReference>
<dbReference type="InterPro" id="IPR005135">
    <property type="entry name" value="Endo/exonuclease/phosphatase"/>
</dbReference>
<organism evidence="3 4">
    <name type="scientific">Cannabis sativa</name>
    <name type="common">Hemp</name>
    <name type="synonym">Marijuana</name>
    <dbReference type="NCBI Taxonomy" id="3483"/>
    <lineage>
        <taxon>Eukaryota</taxon>
        <taxon>Viridiplantae</taxon>
        <taxon>Streptophyta</taxon>
        <taxon>Embryophyta</taxon>
        <taxon>Tracheophyta</taxon>
        <taxon>Spermatophyta</taxon>
        <taxon>Magnoliopsida</taxon>
        <taxon>eudicotyledons</taxon>
        <taxon>Gunneridae</taxon>
        <taxon>Pentapetalae</taxon>
        <taxon>rosids</taxon>
        <taxon>fabids</taxon>
        <taxon>Rosales</taxon>
        <taxon>Cannabaceae</taxon>
        <taxon>Cannabis</taxon>
    </lineage>
</organism>
<evidence type="ECO:0000313" key="3">
    <source>
        <dbReference type="EnsemblPlants" id="cds.evm.model.06.277"/>
    </source>
</evidence>
<feature type="domain" description="Endonuclease/exonuclease/phosphatase" evidence="1">
    <location>
        <begin position="279"/>
        <end position="438"/>
    </location>
</feature>
<dbReference type="Pfam" id="PF14392">
    <property type="entry name" value="zf-CCHC_4"/>
    <property type="match status" value="1"/>
</dbReference>
<dbReference type="EMBL" id="UZAU01000557">
    <property type="status" value="NOT_ANNOTATED_CDS"/>
    <property type="molecule type" value="Genomic_DNA"/>
</dbReference>
<reference evidence="3" key="2">
    <citation type="submission" date="2021-03" db="UniProtKB">
        <authorList>
            <consortium name="EnsemblPlants"/>
        </authorList>
    </citation>
    <scope>IDENTIFICATION</scope>
</reference>
<keyword evidence="4" id="KW-1185">Reference proteome</keyword>
<sequence length="533" mass="60708">MIHLHKLDMWVQIHNLKTGFMMDKVVRSAGGYIGTYVKSDPKNFIGVWRDYLRVRVTVDVEKPLKRRMKLCKENGEWIWAMFQYEHLPTFCFICGIIGHSERFCAKRFDQDIDQIVKPYGIGMKAQLRRRHHQIGAQWLRSGMEQNQAVEGGADRSLDGEDGAGMVAKIVELDPTCQGNQIHCDGAKKGKILNPNSVSVPGARNGKESPLKIVDQLNDGDMVSKIILDSKRRRMEGGDCGENDEVASDECMMMDKEEDIGVGPKNLSKVLLVWMLKVRVGGVALLWRDAEEIQLLHFGSNYIDVSVQNRDYGEWRLTGLYGKPNRSLRKRTWDLIRTLKRDNNLPWCIVGDMNNVTSQQDKHGGNLYPNWLIEGFCDTLDECGLYDMELNGYPYTWERGRGTDSWVEARLDRAVVSQGWLSKFPLAKLYNLEVSTSDHCPLHLVPVSEPIHVPKRTFRFENSWLKEPICFQVVEDNWELSHGLPITEKIKACGSALLEWGKDYTVSAMAKAAQVEILEQVEVANPTVMYNSSP</sequence>
<dbReference type="GO" id="GO:0003824">
    <property type="term" value="F:catalytic activity"/>
    <property type="evidence" value="ECO:0007669"/>
    <property type="project" value="InterPro"/>
</dbReference>
<evidence type="ECO:0000313" key="4">
    <source>
        <dbReference type="Proteomes" id="UP000596661"/>
    </source>
</evidence>
<dbReference type="Proteomes" id="UP000596661">
    <property type="component" value="Chromosome 6"/>
</dbReference>
<dbReference type="PANTHER" id="PTHR33710:SF64">
    <property type="entry name" value="ENDONUCLEASE_EXONUCLEASE_PHOSPHATASE DOMAIN-CONTAINING PROTEIN"/>
    <property type="match status" value="1"/>
</dbReference>
<dbReference type="AlphaFoldDB" id="A0A803PXQ6"/>
<evidence type="ECO:0000259" key="1">
    <source>
        <dbReference type="Pfam" id="PF03372"/>
    </source>
</evidence>
<dbReference type="InterPro" id="IPR025836">
    <property type="entry name" value="Zn_knuckle_CX2CX4HX4C"/>
</dbReference>
<dbReference type="OMA" id="PRWIDIK"/>
<dbReference type="Pfam" id="PF03372">
    <property type="entry name" value="Exo_endo_phos"/>
    <property type="match status" value="1"/>
</dbReference>
<dbReference type="PANTHER" id="PTHR33710">
    <property type="entry name" value="BNAC02G09200D PROTEIN"/>
    <property type="match status" value="1"/>
</dbReference>
<proteinExistence type="predicted"/>
<dbReference type="InterPro" id="IPR036691">
    <property type="entry name" value="Endo/exonu/phosph_ase_sf"/>
</dbReference>
<reference evidence="3" key="1">
    <citation type="submission" date="2018-11" db="EMBL/GenBank/DDBJ databases">
        <authorList>
            <person name="Grassa J C."/>
        </authorList>
    </citation>
    <scope>NUCLEOTIDE SEQUENCE [LARGE SCALE GENOMIC DNA]</scope>
</reference>
<name>A0A803PXQ6_CANSA</name>
<feature type="domain" description="Zinc knuckle CX2CX4HX4C" evidence="2">
    <location>
        <begin position="58"/>
        <end position="105"/>
    </location>
</feature>
<dbReference type="Gene3D" id="3.60.10.10">
    <property type="entry name" value="Endonuclease/exonuclease/phosphatase"/>
    <property type="match status" value="1"/>
</dbReference>
<evidence type="ECO:0000259" key="2">
    <source>
        <dbReference type="Pfam" id="PF14392"/>
    </source>
</evidence>